<dbReference type="AlphaFoldDB" id="A0A8T2SH99"/>
<comment type="caution">
    <text evidence="2">The sequence shown here is derived from an EMBL/GenBank/DDBJ whole genome shotgun (WGS) entry which is preliminary data.</text>
</comment>
<keyword evidence="1" id="KW-0732">Signal</keyword>
<dbReference type="Proteomes" id="UP000825935">
    <property type="component" value="Chromosome 20"/>
</dbReference>
<accession>A0A8T2SH99</accession>
<dbReference type="EMBL" id="CM035425">
    <property type="protein sequence ID" value="KAH7331263.1"/>
    <property type="molecule type" value="Genomic_DNA"/>
</dbReference>
<keyword evidence="3" id="KW-1185">Reference proteome</keyword>
<feature type="chain" id="PRO_5035930762" evidence="1">
    <location>
        <begin position="31"/>
        <end position="62"/>
    </location>
</feature>
<gene>
    <name evidence="2" type="ORF">KP509_20G023100</name>
</gene>
<evidence type="ECO:0000256" key="1">
    <source>
        <dbReference type="SAM" id="SignalP"/>
    </source>
</evidence>
<name>A0A8T2SH99_CERRI</name>
<evidence type="ECO:0000313" key="2">
    <source>
        <dbReference type="EMBL" id="KAH7331263.1"/>
    </source>
</evidence>
<protein>
    <submittedName>
        <fullName evidence="2">Uncharacterized protein</fullName>
    </submittedName>
</protein>
<proteinExistence type="predicted"/>
<reference evidence="2" key="1">
    <citation type="submission" date="2021-08" db="EMBL/GenBank/DDBJ databases">
        <title>WGS assembly of Ceratopteris richardii.</title>
        <authorList>
            <person name="Marchant D.B."/>
            <person name="Chen G."/>
            <person name="Jenkins J."/>
            <person name="Shu S."/>
            <person name="Leebens-Mack J."/>
            <person name="Grimwood J."/>
            <person name="Schmutz J."/>
            <person name="Soltis P."/>
            <person name="Soltis D."/>
            <person name="Chen Z.-H."/>
        </authorList>
    </citation>
    <scope>NUCLEOTIDE SEQUENCE</scope>
    <source>
        <strain evidence="2">Whitten #5841</strain>
        <tissue evidence="2">Leaf</tissue>
    </source>
</reference>
<evidence type="ECO:0000313" key="3">
    <source>
        <dbReference type="Proteomes" id="UP000825935"/>
    </source>
</evidence>
<feature type="signal peptide" evidence="1">
    <location>
        <begin position="1"/>
        <end position="30"/>
    </location>
</feature>
<sequence>MEPPEYSLSLIKFLLLAGVSLRSVVPTCSSTTRTQTTRSMSARTQGCDQVLLWPHLFVSCLL</sequence>
<organism evidence="2 3">
    <name type="scientific">Ceratopteris richardii</name>
    <name type="common">Triangle waterfern</name>
    <dbReference type="NCBI Taxonomy" id="49495"/>
    <lineage>
        <taxon>Eukaryota</taxon>
        <taxon>Viridiplantae</taxon>
        <taxon>Streptophyta</taxon>
        <taxon>Embryophyta</taxon>
        <taxon>Tracheophyta</taxon>
        <taxon>Polypodiopsida</taxon>
        <taxon>Polypodiidae</taxon>
        <taxon>Polypodiales</taxon>
        <taxon>Pteridineae</taxon>
        <taxon>Pteridaceae</taxon>
        <taxon>Parkerioideae</taxon>
        <taxon>Ceratopteris</taxon>
    </lineage>
</organism>